<organism evidence="1 2">
    <name type="scientific">Streptomyces mobaraensis</name>
    <name type="common">Streptoverticillium mobaraense</name>
    <dbReference type="NCBI Taxonomy" id="35621"/>
    <lineage>
        <taxon>Bacteria</taxon>
        <taxon>Bacillati</taxon>
        <taxon>Actinomycetota</taxon>
        <taxon>Actinomycetes</taxon>
        <taxon>Kitasatosporales</taxon>
        <taxon>Streptomycetaceae</taxon>
        <taxon>Streptomyces</taxon>
    </lineage>
</organism>
<accession>A0A5N5VYS5</accession>
<evidence type="ECO:0000313" key="1">
    <source>
        <dbReference type="EMBL" id="KAB7834052.1"/>
    </source>
</evidence>
<gene>
    <name evidence="1" type="ORF">FRZ00_30790</name>
</gene>
<comment type="caution">
    <text evidence="1">The sequence shown here is derived from an EMBL/GenBank/DDBJ whole genome shotgun (WGS) entry which is preliminary data.</text>
</comment>
<protein>
    <submittedName>
        <fullName evidence="1">Uncharacterized protein</fullName>
    </submittedName>
</protein>
<dbReference type="AlphaFoldDB" id="A0A5N5VYS5"/>
<proteinExistence type="predicted"/>
<evidence type="ECO:0000313" key="2">
    <source>
        <dbReference type="Proteomes" id="UP000327000"/>
    </source>
</evidence>
<keyword evidence="2" id="KW-1185">Reference proteome</keyword>
<dbReference type="EMBL" id="VOKX01000117">
    <property type="protein sequence ID" value="KAB7834052.1"/>
    <property type="molecule type" value="Genomic_DNA"/>
</dbReference>
<reference evidence="1 2" key="1">
    <citation type="journal article" date="2019" name="Microb. Cell Fact.">
        <title>Exploring novel herbicidin analogues by transcriptional regulator overexpression and MS/MS molecular networking.</title>
        <authorList>
            <person name="Shi Y."/>
            <person name="Gu R."/>
            <person name="Li Y."/>
            <person name="Wang X."/>
            <person name="Ren W."/>
            <person name="Li X."/>
            <person name="Wang L."/>
            <person name="Xie Y."/>
            <person name="Hong B."/>
        </authorList>
    </citation>
    <scope>NUCLEOTIDE SEQUENCE [LARGE SCALE GENOMIC DNA]</scope>
    <source>
        <strain evidence="1 2">US-43</strain>
    </source>
</reference>
<name>A0A5N5VYS5_STRMB</name>
<dbReference type="RefSeq" id="WP_152265754.1">
    <property type="nucleotide sequence ID" value="NZ_VOKX01000117.1"/>
</dbReference>
<dbReference type="Proteomes" id="UP000327000">
    <property type="component" value="Unassembled WGS sequence"/>
</dbReference>
<sequence>MIRSVAVQETVAALRVVREQWGELLLAVEAPPADVWPPRQLAHALRAVDEGRLDVVDRAPLVLREHPAPVNLDALDTGLAVEKMIFDLADTLAAAVQHSTPGAWRDPRCWRFADPGAGDVRHAHGSRAHGLHFACVWVEGRVLDEDTAPERQLDGSLSVPLFAPLPEDLLHEARCAAKTAEGRLLRTLGLDARRTPIPDRACPWCGGGLELRTGADVAPSVTCSGGWACPAPVPVGDGGRVRVWEWRDLPELIAALGVGVPVG</sequence>
<dbReference type="OrthoDB" id="4211493at2"/>